<proteinExistence type="predicted"/>
<dbReference type="InterPro" id="IPR025504">
    <property type="entry name" value="GLUCM_C"/>
</dbReference>
<dbReference type="PANTHER" id="PTHR32022:SF10">
    <property type="entry name" value="D-GLUTAMATE CYCLASE, MITOCHONDRIAL"/>
    <property type="match status" value="1"/>
</dbReference>
<evidence type="ECO:0000259" key="2">
    <source>
        <dbReference type="Pfam" id="PF14336"/>
    </source>
</evidence>
<reference evidence="3 4" key="1">
    <citation type="submission" date="2023-07" db="EMBL/GenBank/DDBJ databases">
        <title>Sorghum-associated microbial communities from plants grown in Nebraska, USA.</title>
        <authorList>
            <person name="Schachtman D."/>
        </authorList>
    </citation>
    <scope>NUCLEOTIDE SEQUENCE [LARGE SCALE GENOMIC DNA]</scope>
    <source>
        <strain evidence="3 4">CC523</strain>
    </source>
</reference>
<organism evidence="3 4">
    <name type="scientific">Paenarthrobacter nicotinovorans</name>
    <name type="common">Arthrobacter nicotinovorans</name>
    <dbReference type="NCBI Taxonomy" id="29320"/>
    <lineage>
        <taxon>Bacteria</taxon>
        <taxon>Bacillati</taxon>
        <taxon>Actinomycetota</taxon>
        <taxon>Actinomycetes</taxon>
        <taxon>Micrococcales</taxon>
        <taxon>Micrococcaceae</taxon>
        <taxon>Paenarthrobacter</taxon>
    </lineage>
</organism>
<evidence type="ECO:0000313" key="4">
    <source>
        <dbReference type="Proteomes" id="UP001244563"/>
    </source>
</evidence>
<evidence type="ECO:0000313" key="3">
    <source>
        <dbReference type="EMBL" id="MDQ0103151.1"/>
    </source>
</evidence>
<name>A0ABT9TQ01_PAENI</name>
<protein>
    <recommendedName>
        <fullName evidence="2">D-glutamate cyclase-like C-terminal domain-containing protein</fullName>
    </recommendedName>
</protein>
<keyword evidence="4" id="KW-1185">Reference proteome</keyword>
<dbReference type="Proteomes" id="UP001244563">
    <property type="component" value="Unassembled WGS sequence"/>
</dbReference>
<evidence type="ECO:0000256" key="1">
    <source>
        <dbReference type="SAM" id="MobiDB-lite"/>
    </source>
</evidence>
<gene>
    <name evidence="3" type="ORF">J2T10_002808</name>
</gene>
<feature type="domain" description="D-glutamate cyclase-like C-terminal" evidence="2">
    <location>
        <begin position="78"/>
        <end position="340"/>
    </location>
</feature>
<accession>A0ABT9TQ01</accession>
<dbReference type="Pfam" id="PF14336">
    <property type="entry name" value="GLUCM-like_C"/>
    <property type="match status" value="1"/>
</dbReference>
<dbReference type="RefSeq" id="WP_082924725.1">
    <property type="nucleotide sequence ID" value="NZ_BDDW01000011.1"/>
</dbReference>
<sequence length="375" mass="39086">MSNSPKASHQHAEAPTAAPVADDRHLAAVMESLDRIMTIEIRPADGKLPAGIVSGLYGACRDAFGEALTGLAERKLRESVATNSTVLIATGAGIGPWLPQGETDGPMGAAALARAITRTLRAKVVMVTEARHAPAVRAAIKALNYPPGFEPEVELVEPGEREGRQAAQRLITLYHPTAAIFIERDGPGTQGRFHGVRGDCRSADDVAQLHHLANLAARSSILTIGIGDGGNEIGFGAHRRRITQRLPGDGTCRAGCDSGIYTVTKTQVTISASVSNWGAYALAAALGASFRLPEACHSAAAEEVLLKACLEAGARDGATGTSALQTDGIPLATHQHVIALMETVAATTATRSLTVEPQPSHIFTPAATKGPRFVS</sequence>
<dbReference type="EMBL" id="JAUSSW010000007">
    <property type="protein sequence ID" value="MDQ0103151.1"/>
    <property type="molecule type" value="Genomic_DNA"/>
</dbReference>
<dbReference type="PANTHER" id="PTHR32022">
    <property type="entry name" value="D-GLUTAMATE CYCLASE, MITOCHONDRIAL"/>
    <property type="match status" value="1"/>
</dbReference>
<comment type="caution">
    <text evidence="3">The sequence shown here is derived from an EMBL/GenBank/DDBJ whole genome shotgun (WGS) entry which is preliminary data.</text>
</comment>
<feature type="region of interest" description="Disordered" evidence="1">
    <location>
        <begin position="1"/>
        <end position="20"/>
    </location>
</feature>
<dbReference type="Gene3D" id="3.90.1640.20">
    <property type="entry name" value="TON_0340"/>
    <property type="match status" value="1"/>
</dbReference>